<dbReference type="EMBL" id="CAADRA010005393">
    <property type="protein sequence ID" value="VFT89368.1"/>
    <property type="molecule type" value="Genomic_DNA"/>
</dbReference>
<dbReference type="EMBL" id="VJMH01005372">
    <property type="protein sequence ID" value="KAF0696758.1"/>
    <property type="molecule type" value="Genomic_DNA"/>
</dbReference>
<gene>
    <name evidence="3" type="primary">Aste57867_12517</name>
    <name evidence="2" type="ORF">As57867_012471</name>
    <name evidence="3" type="ORF">ASTE57867_12517</name>
</gene>
<keyword evidence="4" id="KW-1185">Reference proteome</keyword>
<feature type="compositionally biased region" description="Polar residues" evidence="1">
    <location>
        <begin position="131"/>
        <end position="150"/>
    </location>
</feature>
<evidence type="ECO:0000313" key="4">
    <source>
        <dbReference type="Proteomes" id="UP000332933"/>
    </source>
</evidence>
<proteinExistence type="predicted"/>
<evidence type="ECO:0000313" key="3">
    <source>
        <dbReference type="EMBL" id="VFT89368.1"/>
    </source>
</evidence>
<evidence type="ECO:0000256" key="1">
    <source>
        <dbReference type="SAM" id="MobiDB-lite"/>
    </source>
</evidence>
<feature type="region of interest" description="Disordered" evidence="1">
    <location>
        <begin position="1"/>
        <end position="20"/>
    </location>
</feature>
<sequence>MSSAAASSSMYDRQMKWKRHGDKKLAYESRRLEDAQVEECTFSPQTNKHDVKRVIECGKLAAKSEVHAMQAHIARQQKARVQSDIHVKKQLFVSTGKNFDEVTEVKPFRLSQGNKTRRDAVTIGKPMLRPQSASPSRSTHMQHTPTPQQPEHSDDLDKQVQDLLDNNKPSDGPWERERASLIGIIEAQRHEIKAREKAHGDAAKIADKFAAAVLAFEERIVAVESRANVEMAEVRKAMERQHATMQLILQGLSIHAPDDPKAAAAARQNSVQQLLFRKEYEKSNV</sequence>
<organism evidence="3 4">
    <name type="scientific">Aphanomyces stellatus</name>
    <dbReference type="NCBI Taxonomy" id="120398"/>
    <lineage>
        <taxon>Eukaryota</taxon>
        <taxon>Sar</taxon>
        <taxon>Stramenopiles</taxon>
        <taxon>Oomycota</taxon>
        <taxon>Saprolegniomycetes</taxon>
        <taxon>Saprolegniales</taxon>
        <taxon>Verrucalvaceae</taxon>
        <taxon>Aphanomyces</taxon>
    </lineage>
</organism>
<feature type="region of interest" description="Disordered" evidence="1">
    <location>
        <begin position="110"/>
        <end position="155"/>
    </location>
</feature>
<dbReference type="Proteomes" id="UP000332933">
    <property type="component" value="Unassembled WGS sequence"/>
</dbReference>
<protein>
    <submittedName>
        <fullName evidence="3">Aste57867_12517 protein</fullName>
    </submittedName>
</protein>
<dbReference type="AlphaFoldDB" id="A0A485KVS5"/>
<reference evidence="3 4" key="1">
    <citation type="submission" date="2019-03" db="EMBL/GenBank/DDBJ databases">
        <authorList>
            <person name="Gaulin E."/>
            <person name="Dumas B."/>
        </authorList>
    </citation>
    <scope>NUCLEOTIDE SEQUENCE [LARGE SCALE GENOMIC DNA]</scope>
    <source>
        <strain evidence="3">CBS 568.67</strain>
    </source>
</reference>
<name>A0A485KVS5_9STRA</name>
<dbReference type="OrthoDB" id="77845at2759"/>
<accession>A0A485KVS5</accession>
<reference evidence="2" key="2">
    <citation type="submission" date="2019-06" db="EMBL/GenBank/DDBJ databases">
        <title>Genomics analysis of Aphanomyces spp. identifies a new class of oomycete effector associated with host adaptation.</title>
        <authorList>
            <person name="Gaulin E."/>
        </authorList>
    </citation>
    <scope>NUCLEOTIDE SEQUENCE</scope>
    <source>
        <strain evidence="2">CBS 578.67</strain>
    </source>
</reference>
<evidence type="ECO:0000313" key="2">
    <source>
        <dbReference type="EMBL" id="KAF0696758.1"/>
    </source>
</evidence>